<reference evidence="2" key="2">
    <citation type="submission" date="2023-07" db="EMBL/GenBank/DDBJ databases">
        <title>Shewanella mangrovi sp. nov., an acetaldehyde- degrading bacterium isolated from mangrove sediment.</title>
        <authorList>
            <person name="Liu Y."/>
        </authorList>
    </citation>
    <scope>NUCLEOTIDE SEQUENCE [LARGE SCALE GENOMIC DNA]</scope>
    <source>
        <strain evidence="2">C32</strain>
    </source>
</reference>
<reference evidence="1 2" key="1">
    <citation type="submission" date="2022-02" db="EMBL/GenBank/DDBJ databases">
        <authorList>
            <person name="Zhuang L."/>
        </authorList>
    </citation>
    <scope>NUCLEOTIDE SEQUENCE [LARGE SCALE GENOMIC DNA]</scope>
    <source>
        <strain evidence="1 2">C32</strain>
    </source>
</reference>
<sequence>MEPHVNALVTQFTQLAQQCSLDHATVLHIDTEHSYFYQTATQQLVTVTVGYQRVASRFFQHTPPNPDDLEYGINYIEDQIERAIPTLGPISQLVTQQDFLIQLAHLAGVQPSATMQLPREQLERIFGYYAEISQGRPPLPSEPDVSREFYAKLLIIREYIHHLKVPTLTLLSMAPLS</sequence>
<accession>A0ABT2FMX1</accession>
<dbReference type="RefSeq" id="WP_238896805.1">
    <property type="nucleotide sequence ID" value="NZ_JAKOGG010000008.1"/>
</dbReference>
<keyword evidence="2" id="KW-1185">Reference proteome</keyword>
<proteinExistence type="predicted"/>
<name>A0ABT2FMX1_9GAMM</name>
<comment type="caution">
    <text evidence="1">The sequence shown here is derived from an EMBL/GenBank/DDBJ whole genome shotgun (WGS) entry which is preliminary data.</text>
</comment>
<dbReference type="EMBL" id="JAKOGG010000008">
    <property type="protein sequence ID" value="MCS4557327.1"/>
    <property type="molecule type" value="Genomic_DNA"/>
</dbReference>
<gene>
    <name evidence="1" type="ORF">L9G74_12815</name>
</gene>
<organism evidence="1 2">
    <name type="scientific">Shewanella electrica</name>
    <dbReference type="NCBI Taxonomy" id="515560"/>
    <lineage>
        <taxon>Bacteria</taxon>
        <taxon>Pseudomonadati</taxon>
        <taxon>Pseudomonadota</taxon>
        <taxon>Gammaproteobacteria</taxon>
        <taxon>Alteromonadales</taxon>
        <taxon>Shewanellaceae</taxon>
        <taxon>Shewanella</taxon>
    </lineage>
</organism>
<protein>
    <submittedName>
        <fullName evidence="1">Uncharacterized protein</fullName>
    </submittedName>
</protein>
<evidence type="ECO:0000313" key="1">
    <source>
        <dbReference type="EMBL" id="MCS4557327.1"/>
    </source>
</evidence>
<dbReference type="Proteomes" id="UP001201549">
    <property type="component" value="Unassembled WGS sequence"/>
</dbReference>
<evidence type="ECO:0000313" key="2">
    <source>
        <dbReference type="Proteomes" id="UP001201549"/>
    </source>
</evidence>